<protein>
    <submittedName>
        <fullName evidence="1">Uncharacterized protein</fullName>
    </submittedName>
</protein>
<sequence>MESKILRISPHWLNELQNSYKTGFANQFISIQHRNLSTVINYNNRRNYKTSCQNVTFLSVEQNKRLIHDYGYESVLNSTIHEMLDNPRARLFNEEDHSGNMENYHFLQSKWRRYDEMCTVINKLKHTVKSVFTF</sequence>
<organism evidence="1 2">
    <name type="scientific">Allacma fusca</name>
    <dbReference type="NCBI Taxonomy" id="39272"/>
    <lineage>
        <taxon>Eukaryota</taxon>
        <taxon>Metazoa</taxon>
        <taxon>Ecdysozoa</taxon>
        <taxon>Arthropoda</taxon>
        <taxon>Hexapoda</taxon>
        <taxon>Collembola</taxon>
        <taxon>Symphypleona</taxon>
        <taxon>Sminthuridae</taxon>
        <taxon>Allacma</taxon>
    </lineage>
</organism>
<proteinExistence type="predicted"/>
<dbReference type="EMBL" id="CAJVCH010154759">
    <property type="protein sequence ID" value="CAG7727888.1"/>
    <property type="molecule type" value="Genomic_DNA"/>
</dbReference>
<evidence type="ECO:0000313" key="1">
    <source>
        <dbReference type="EMBL" id="CAG7727888.1"/>
    </source>
</evidence>
<comment type="caution">
    <text evidence="1">The sequence shown here is derived from an EMBL/GenBank/DDBJ whole genome shotgun (WGS) entry which is preliminary data.</text>
</comment>
<keyword evidence="2" id="KW-1185">Reference proteome</keyword>
<dbReference type="AlphaFoldDB" id="A0A8J2K1J8"/>
<reference evidence="1" key="1">
    <citation type="submission" date="2021-06" db="EMBL/GenBank/DDBJ databases">
        <authorList>
            <person name="Hodson N. C."/>
            <person name="Mongue J. A."/>
            <person name="Jaron S. K."/>
        </authorList>
    </citation>
    <scope>NUCLEOTIDE SEQUENCE</scope>
</reference>
<evidence type="ECO:0000313" key="2">
    <source>
        <dbReference type="Proteomes" id="UP000708208"/>
    </source>
</evidence>
<feature type="non-terminal residue" evidence="1">
    <location>
        <position position="1"/>
    </location>
</feature>
<accession>A0A8J2K1J8</accession>
<name>A0A8J2K1J8_9HEXA</name>
<dbReference type="Proteomes" id="UP000708208">
    <property type="component" value="Unassembled WGS sequence"/>
</dbReference>
<gene>
    <name evidence="1" type="ORF">AFUS01_LOCUS16704</name>
</gene>